<feature type="region of interest" description="Disordered" evidence="2">
    <location>
        <begin position="413"/>
        <end position="435"/>
    </location>
</feature>
<feature type="compositionally biased region" description="Polar residues" evidence="2">
    <location>
        <begin position="270"/>
        <end position="286"/>
    </location>
</feature>
<dbReference type="PANTHER" id="PTHR21616">
    <property type="entry name" value="CENTROSOME SPINDLE POLE ASSOCIATED PROTEIN"/>
    <property type="match status" value="1"/>
</dbReference>
<feature type="coiled-coil region" evidence="1">
    <location>
        <begin position="328"/>
        <end position="395"/>
    </location>
</feature>
<dbReference type="GO" id="GO:0000922">
    <property type="term" value="C:spindle pole"/>
    <property type="evidence" value="ECO:0007669"/>
    <property type="project" value="InterPro"/>
</dbReference>
<accession>A0AAD4NFG5</accession>
<feature type="compositionally biased region" description="Low complexity" evidence="2">
    <location>
        <begin position="506"/>
        <end position="519"/>
    </location>
</feature>
<evidence type="ECO:0000313" key="4">
    <source>
        <dbReference type="Proteomes" id="UP001201812"/>
    </source>
</evidence>
<name>A0AAD4NFG5_9BILA</name>
<sequence>MVRTFSFNPSTQSVGDVLPGANPIKQYDANQNLIIPNASPNYYRPNVPSSTRMESQFLDNATDDRHQTAFGRHEPKLDHSITSLAYSLSNASTSSTESAASPSPPAHPSTITAPALVVEDGSSSLFAIRSLLINGQRFYQPVDLNNLSQPIFGGTMSNGHANSVAQNGHHNTRPLRQCMSEEHLTRTPATSALISAMLSQSNHFKQGTTHSLPPHGIPAANRDHRLLDSRASSEKRVKPTERAMNNDLPWARGNPQPKSGKRGSQGWGMGQTTPSFTDNQFITGTSPHRPLDLSNSYGSFYSELSSVSAYKPSSNVPQFATTPEQRLKMEKEQHKMELMRQIEDNKRRKYLEKQKEWEQEERERMKNEIYAQRMRNEIEEEERRARQKAMLVEKKAEQVAAVQKATMDFIAKEKAEKGSNRSRKAISPNDRPASPIEAELKYQQSNAEENHLEWWEKKNNWNERGRSPVIPALRSRNPDQAYNDENMPTNDSQGEIYGNGNKRHIINSSSSRRSLSNHSETMNSREIPDFGHNAYQSNRPESRPIRPTNRARSNSRSSRLSYQSSIEASQDRRSGNLNRTRIEGSEAIRNLSALQRNLEEENDRVKDAIERNNYGRHVFD</sequence>
<dbReference type="AlphaFoldDB" id="A0AAD4NFG5"/>
<feature type="region of interest" description="Disordered" evidence="2">
    <location>
        <begin position="463"/>
        <end position="581"/>
    </location>
</feature>
<dbReference type="EMBL" id="JAKKPZ010000002">
    <property type="protein sequence ID" value="KAI1725426.1"/>
    <property type="molecule type" value="Genomic_DNA"/>
</dbReference>
<feature type="coiled-coil region" evidence="1">
    <location>
        <begin position="584"/>
        <end position="611"/>
    </location>
</feature>
<keyword evidence="1" id="KW-0175">Coiled coil</keyword>
<evidence type="ECO:0000256" key="2">
    <source>
        <dbReference type="SAM" id="MobiDB-lite"/>
    </source>
</evidence>
<dbReference type="PANTHER" id="PTHR21616:SF3">
    <property type="match status" value="1"/>
</dbReference>
<protein>
    <recommendedName>
        <fullName evidence="5">CCDC66 domain-containing protein</fullName>
    </recommendedName>
</protein>
<dbReference type="GO" id="GO:0005813">
    <property type="term" value="C:centrosome"/>
    <property type="evidence" value="ECO:0007669"/>
    <property type="project" value="InterPro"/>
</dbReference>
<evidence type="ECO:0000313" key="3">
    <source>
        <dbReference type="EMBL" id="KAI1725426.1"/>
    </source>
</evidence>
<dbReference type="GO" id="GO:0005874">
    <property type="term" value="C:microtubule"/>
    <property type="evidence" value="ECO:0007669"/>
    <property type="project" value="InterPro"/>
</dbReference>
<proteinExistence type="predicted"/>
<organism evidence="3 4">
    <name type="scientific">Ditylenchus destructor</name>
    <dbReference type="NCBI Taxonomy" id="166010"/>
    <lineage>
        <taxon>Eukaryota</taxon>
        <taxon>Metazoa</taxon>
        <taxon>Ecdysozoa</taxon>
        <taxon>Nematoda</taxon>
        <taxon>Chromadorea</taxon>
        <taxon>Rhabditida</taxon>
        <taxon>Tylenchina</taxon>
        <taxon>Tylenchomorpha</taxon>
        <taxon>Sphaerularioidea</taxon>
        <taxon>Anguinidae</taxon>
        <taxon>Anguininae</taxon>
        <taxon>Ditylenchus</taxon>
    </lineage>
</organism>
<reference evidence="3" key="1">
    <citation type="submission" date="2022-01" db="EMBL/GenBank/DDBJ databases">
        <title>Genome Sequence Resource for Two Populations of Ditylenchus destructor, the Migratory Endoparasitic Phytonematode.</title>
        <authorList>
            <person name="Zhang H."/>
            <person name="Lin R."/>
            <person name="Xie B."/>
        </authorList>
    </citation>
    <scope>NUCLEOTIDE SEQUENCE</scope>
    <source>
        <strain evidence="3">BazhouSP</strain>
    </source>
</reference>
<comment type="caution">
    <text evidence="3">The sequence shown here is derived from an EMBL/GenBank/DDBJ whole genome shotgun (WGS) entry which is preliminary data.</text>
</comment>
<evidence type="ECO:0000256" key="1">
    <source>
        <dbReference type="SAM" id="Coils"/>
    </source>
</evidence>
<feature type="region of interest" description="Disordered" evidence="2">
    <location>
        <begin position="228"/>
        <end position="289"/>
    </location>
</feature>
<feature type="compositionally biased region" description="Basic and acidic residues" evidence="2">
    <location>
        <begin position="228"/>
        <end position="241"/>
    </location>
</feature>
<dbReference type="Proteomes" id="UP001201812">
    <property type="component" value="Unassembled WGS sequence"/>
</dbReference>
<feature type="compositionally biased region" description="Basic and acidic residues" evidence="2">
    <location>
        <begin position="569"/>
        <end position="581"/>
    </location>
</feature>
<gene>
    <name evidence="3" type="ORF">DdX_02084</name>
</gene>
<dbReference type="InterPro" id="IPR026708">
    <property type="entry name" value="CSPP1"/>
</dbReference>
<feature type="compositionally biased region" description="Low complexity" evidence="2">
    <location>
        <begin position="550"/>
        <end position="565"/>
    </location>
</feature>
<dbReference type="GO" id="GO:0032467">
    <property type="term" value="P:positive regulation of cytokinesis"/>
    <property type="evidence" value="ECO:0007669"/>
    <property type="project" value="InterPro"/>
</dbReference>
<evidence type="ECO:0008006" key="5">
    <source>
        <dbReference type="Google" id="ProtNLM"/>
    </source>
</evidence>
<keyword evidence="4" id="KW-1185">Reference proteome</keyword>